<dbReference type="Proteomes" id="UP000626109">
    <property type="component" value="Unassembled WGS sequence"/>
</dbReference>
<dbReference type="GO" id="GO:0071913">
    <property type="term" value="F:citrate secondary active transmembrane transporter activity"/>
    <property type="evidence" value="ECO:0007669"/>
    <property type="project" value="TreeGrafter"/>
</dbReference>
<dbReference type="Gene3D" id="1.50.40.10">
    <property type="entry name" value="Mitochondrial carrier domain"/>
    <property type="match status" value="1"/>
</dbReference>
<protein>
    <submittedName>
        <fullName evidence="11">Uncharacterized protein</fullName>
    </submittedName>
</protein>
<accession>A0A813K671</accession>
<evidence type="ECO:0000256" key="9">
    <source>
        <dbReference type="PROSITE-ProRule" id="PRU00282"/>
    </source>
</evidence>
<evidence type="ECO:0000256" key="4">
    <source>
        <dbReference type="ARBA" id="ARBA00022692"/>
    </source>
</evidence>
<feature type="repeat" description="Solcar" evidence="9">
    <location>
        <begin position="8"/>
        <end position="95"/>
    </location>
</feature>
<dbReference type="InterPro" id="IPR023395">
    <property type="entry name" value="MCP_dom_sf"/>
</dbReference>
<keyword evidence="5" id="KW-0677">Repeat</keyword>
<comment type="subcellular location">
    <subcellularLocation>
        <location evidence="1">Mitochondrion membrane</location>
        <topology evidence="1">Multi-pass membrane protein</topology>
    </subcellularLocation>
</comment>
<dbReference type="GO" id="GO:0031966">
    <property type="term" value="C:mitochondrial membrane"/>
    <property type="evidence" value="ECO:0007669"/>
    <property type="project" value="UniProtKB-SubCell"/>
</dbReference>
<keyword evidence="3 10" id="KW-0813">Transport</keyword>
<keyword evidence="8 9" id="KW-0472">Membrane</keyword>
<evidence type="ECO:0000256" key="8">
    <source>
        <dbReference type="ARBA" id="ARBA00023136"/>
    </source>
</evidence>
<evidence type="ECO:0000256" key="10">
    <source>
        <dbReference type="RuleBase" id="RU000488"/>
    </source>
</evidence>
<dbReference type="InterPro" id="IPR049563">
    <property type="entry name" value="TXTP-like"/>
</dbReference>
<dbReference type="InterPro" id="IPR018108">
    <property type="entry name" value="MCP_transmembrane"/>
</dbReference>
<feature type="repeat" description="Solcar" evidence="9">
    <location>
        <begin position="103"/>
        <end position="192"/>
    </location>
</feature>
<comment type="caution">
    <text evidence="11">The sequence shown here is derived from an EMBL/GenBank/DDBJ whole genome shotgun (WGS) entry which is preliminary data.</text>
</comment>
<dbReference type="EMBL" id="CAJNNW010028186">
    <property type="protein sequence ID" value="CAE8695045.1"/>
    <property type="molecule type" value="Genomic_DNA"/>
</dbReference>
<dbReference type="PROSITE" id="PS50920">
    <property type="entry name" value="SOLCAR"/>
    <property type="match status" value="3"/>
</dbReference>
<evidence type="ECO:0000256" key="5">
    <source>
        <dbReference type="ARBA" id="ARBA00022737"/>
    </source>
</evidence>
<keyword evidence="7" id="KW-0496">Mitochondrion</keyword>
<evidence type="ECO:0000256" key="3">
    <source>
        <dbReference type="ARBA" id="ARBA00022448"/>
    </source>
</evidence>
<dbReference type="SUPFAM" id="SSF103506">
    <property type="entry name" value="Mitochondrial carrier"/>
    <property type="match status" value="1"/>
</dbReference>
<sequence length="294" mass="31455">MAFVSKKDSTLNTVVKGFATGGTMVVLSYPLEYVKTQMQLQSKTAPQYTGMADCAKQTISKHGFAGLYKGASVRVVGAGCQQMCRWGAYTKISSFFREDSGKISVIGNTLSGMGAGVCEAIIAVTPVETIKTRVNDDMRRGTNQYKGSGDAIVKIIKSEGPIGLYRGCLPTILKQGTNQAVRMPLQAQFFAMIVMGDESKKKSPIYNGIAGALAGVGSVFLTQPQDCVKSRMQSEQAKELYSGTLDCAKKMLQNEGPQAFFAGSAPRSIQMAANVGLTFAIYPAISNLLEKFGI</sequence>
<evidence type="ECO:0000313" key="11">
    <source>
        <dbReference type="EMBL" id="CAE8695045.1"/>
    </source>
</evidence>
<gene>
    <name evidence="11" type="ORF">PGLA2088_LOCUS29170</name>
</gene>
<dbReference type="PANTHER" id="PTHR45788">
    <property type="entry name" value="SUCCINATE/FUMARATE MITOCHONDRIAL TRANSPORTER-RELATED"/>
    <property type="match status" value="1"/>
</dbReference>
<evidence type="ECO:0000313" key="12">
    <source>
        <dbReference type="Proteomes" id="UP000626109"/>
    </source>
</evidence>
<evidence type="ECO:0000256" key="2">
    <source>
        <dbReference type="ARBA" id="ARBA00006375"/>
    </source>
</evidence>
<dbReference type="AlphaFoldDB" id="A0A813K671"/>
<evidence type="ECO:0000256" key="1">
    <source>
        <dbReference type="ARBA" id="ARBA00004225"/>
    </source>
</evidence>
<name>A0A813K671_POLGL</name>
<evidence type="ECO:0000256" key="7">
    <source>
        <dbReference type="ARBA" id="ARBA00023128"/>
    </source>
</evidence>
<keyword evidence="4 9" id="KW-0812">Transmembrane</keyword>
<dbReference type="GO" id="GO:0006843">
    <property type="term" value="P:mitochondrial citrate transmembrane transport"/>
    <property type="evidence" value="ECO:0007669"/>
    <property type="project" value="TreeGrafter"/>
</dbReference>
<dbReference type="PANTHER" id="PTHR45788:SF4">
    <property type="entry name" value="TRICARBOXYLATE TRANSPORT PROTEIN, MITOCHONDRIAL"/>
    <property type="match status" value="1"/>
</dbReference>
<reference evidence="11" key="1">
    <citation type="submission" date="2021-02" db="EMBL/GenBank/DDBJ databases">
        <authorList>
            <person name="Dougan E. K."/>
            <person name="Rhodes N."/>
            <person name="Thang M."/>
            <person name="Chan C."/>
        </authorList>
    </citation>
    <scope>NUCLEOTIDE SEQUENCE</scope>
</reference>
<keyword evidence="6" id="KW-1133">Transmembrane helix</keyword>
<dbReference type="Pfam" id="PF00153">
    <property type="entry name" value="Mito_carr"/>
    <property type="match status" value="3"/>
</dbReference>
<comment type="similarity">
    <text evidence="2 10">Belongs to the mitochondrial carrier (TC 2.A.29) family.</text>
</comment>
<feature type="repeat" description="Solcar" evidence="9">
    <location>
        <begin position="202"/>
        <end position="288"/>
    </location>
</feature>
<proteinExistence type="inferred from homology"/>
<organism evidence="11 12">
    <name type="scientific">Polarella glacialis</name>
    <name type="common">Dinoflagellate</name>
    <dbReference type="NCBI Taxonomy" id="89957"/>
    <lineage>
        <taxon>Eukaryota</taxon>
        <taxon>Sar</taxon>
        <taxon>Alveolata</taxon>
        <taxon>Dinophyceae</taxon>
        <taxon>Suessiales</taxon>
        <taxon>Suessiaceae</taxon>
        <taxon>Polarella</taxon>
    </lineage>
</organism>
<evidence type="ECO:0000256" key="6">
    <source>
        <dbReference type="ARBA" id="ARBA00022989"/>
    </source>
</evidence>